<reference evidence="2 3" key="1">
    <citation type="submission" date="2020-01" db="EMBL/GenBank/DDBJ databases">
        <title>Investigation of new actinobacteria for the biodesulphurisation of diesel fuel.</title>
        <authorList>
            <person name="Athi Narayanan S.M."/>
        </authorList>
    </citation>
    <scope>NUCLEOTIDE SEQUENCE [LARGE SCALE GENOMIC DNA]</scope>
    <source>
        <strain evidence="2 3">213E</strain>
    </source>
</reference>
<dbReference type="EMBL" id="JAADZU010000028">
    <property type="protein sequence ID" value="NDK90011.1"/>
    <property type="molecule type" value="Genomic_DNA"/>
</dbReference>
<sequence>MVRTNPAAEPETDERPHGLQYIKYVYGAKLPDSMRTWVANDLAGAGAAARMVAWWAIPCVIILIPLLFVPADWVVRANMTVPILIPYIFFSIALNRVYRRYRLSQHGLDPDLINKREREKNSDLYDEYHRKYRGSNRPM</sequence>
<keyword evidence="1" id="KW-0472">Membrane</keyword>
<feature type="transmembrane region" description="Helical" evidence="1">
    <location>
        <begin position="52"/>
        <end position="71"/>
    </location>
</feature>
<dbReference type="InterPro" id="IPR035197">
    <property type="entry name" value="DUF5313"/>
</dbReference>
<keyword evidence="1" id="KW-0812">Transmembrane</keyword>
<dbReference type="RefSeq" id="WP_053776790.1">
    <property type="nucleotide sequence ID" value="NZ_JAADZU010000028.1"/>
</dbReference>
<dbReference type="AlphaFoldDB" id="A0A7K3LPM3"/>
<evidence type="ECO:0000313" key="2">
    <source>
        <dbReference type="EMBL" id="NDK90011.1"/>
    </source>
</evidence>
<protein>
    <submittedName>
        <fullName evidence="2">DUF5313 domain-containing protein</fullName>
    </submittedName>
</protein>
<proteinExistence type="predicted"/>
<evidence type="ECO:0000313" key="3">
    <source>
        <dbReference type="Proteomes" id="UP000466307"/>
    </source>
</evidence>
<evidence type="ECO:0000256" key="1">
    <source>
        <dbReference type="SAM" id="Phobius"/>
    </source>
</evidence>
<gene>
    <name evidence="2" type="ORF">GYA93_10515</name>
</gene>
<keyword evidence="1" id="KW-1133">Transmembrane helix</keyword>
<keyword evidence="3" id="KW-1185">Reference proteome</keyword>
<dbReference type="Proteomes" id="UP000466307">
    <property type="component" value="Unassembled WGS sequence"/>
</dbReference>
<name>A0A7K3LPM3_9ACTN</name>
<feature type="transmembrane region" description="Helical" evidence="1">
    <location>
        <begin position="77"/>
        <end position="98"/>
    </location>
</feature>
<organism evidence="2 3">
    <name type="scientific">Gordonia desulfuricans</name>
    <dbReference type="NCBI Taxonomy" id="89051"/>
    <lineage>
        <taxon>Bacteria</taxon>
        <taxon>Bacillati</taxon>
        <taxon>Actinomycetota</taxon>
        <taxon>Actinomycetes</taxon>
        <taxon>Mycobacteriales</taxon>
        <taxon>Gordoniaceae</taxon>
        <taxon>Gordonia</taxon>
    </lineage>
</organism>
<dbReference type="Pfam" id="PF17240">
    <property type="entry name" value="DUF5313"/>
    <property type="match status" value="1"/>
</dbReference>
<comment type="caution">
    <text evidence="2">The sequence shown here is derived from an EMBL/GenBank/DDBJ whole genome shotgun (WGS) entry which is preliminary data.</text>
</comment>
<accession>A0A7K3LPM3</accession>